<organism evidence="5 6">
    <name type="scientific">Paractinoplanes toevensis</name>
    <dbReference type="NCBI Taxonomy" id="571911"/>
    <lineage>
        <taxon>Bacteria</taxon>
        <taxon>Bacillati</taxon>
        <taxon>Actinomycetota</taxon>
        <taxon>Actinomycetes</taxon>
        <taxon>Micromonosporales</taxon>
        <taxon>Micromonosporaceae</taxon>
        <taxon>Paractinoplanes</taxon>
    </lineage>
</organism>
<comment type="caution">
    <text evidence="5">The sequence shown here is derived from an EMBL/GenBank/DDBJ whole genome shotgun (WGS) entry which is preliminary data.</text>
</comment>
<keyword evidence="3" id="KW-0804">Transcription</keyword>
<dbReference type="InterPro" id="IPR050679">
    <property type="entry name" value="Bact_HTH_transcr_reg"/>
</dbReference>
<dbReference type="InterPro" id="IPR036390">
    <property type="entry name" value="WH_DNA-bd_sf"/>
</dbReference>
<dbReference type="InterPro" id="IPR036388">
    <property type="entry name" value="WH-like_DNA-bd_sf"/>
</dbReference>
<evidence type="ECO:0000313" key="6">
    <source>
        <dbReference type="Proteomes" id="UP000677082"/>
    </source>
</evidence>
<evidence type="ECO:0000256" key="1">
    <source>
        <dbReference type="ARBA" id="ARBA00023015"/>
    </source>
</evidence>
<dbReference type="GO" id="GO:0003677">
    <property type="term" value="F:DNA binding"/>
    <property type="evidence" value="ECO:0007669"/>
    <property type="project" value="UniProtKB-KW"/>
</dbReference>
<dbReference type="PROSITE" id="PS50949">
    <property type="entry name" value="HTH_GNTR"/>
    <property type="match status" value="1"/>
</dbReference>
<keyword evidence="1" id="KW-0805">Transcription regulation</keyword>
<dbReference type="SUPFAM" id="SSF46785">
    <property type="entry name" value="Winged helix' DNA-binding domain"/>
    <property type="match status" value="1"/>
</dbReference>
<dbReference type="Proteomes" id="UP000677082">
    <property type="component" value="Unassembled WGS sequence"/>
</dbReference>
<dbReference type="PANTHER" id="PTHR44846">
    <property type="entry name" value="MANNOSYL-D-GLYCERATE TRANSPORT/METABOLISM SYSTEM REPRESSOR MNGR-RELATED"/>
    <property type="match status" value="1"/>
</dbReference>
<protein>
    <recommendedName>
        <fullName evidence="4">HTH gntR-type domain-containing protein</fullName>
    </recommendedName>
</protein>
<dbReference type="GO" id="GO:0003700">
    <property type="term" value="F:DNA-binding transcription factor activity"/>
    <property type="evidence" value="ECO:0007669"/>
    <property type="project" value="InterPro"/>
</dbReference>
<evidence type="ECO:0000256" key="3">
    <source>
        <dbReference type="ARBA" id="ARBA00023163"/>
    </source>
</evidence>
<dbReference type="GO" id="GO:0045892">
    <property type="term" value="P:negative regulation of DNA-templated transcription"/>
    <property type="evidence" value="ECO:0007669"/>
    <property type="project" value="TreeGrafter"/>
</dbReference>
<sequence length="160" mass="17927">MRRLYHTYMASYVQHDGASWPRKVTDMIDPSADRAVFRQLADLLRNQIESGELGPGEPLPSELRLAQEYGISRTTVRQAIGQLRTEGIVTVDRPRGTFVRVPEPTQLVPLARGDRAIARMPTDAERRKYRLGEGVPVLVVTATDGTETVHPADRVQLTRP</sequence>
<dbReference type="PRINTS" id="PR00035">
    <property type="entry name" value="HTHGNTR"/>
</dbReference>
<dbReference type="InterPro" id="IPR000524">
    <property type="entry name" value="Tscrpt_reg_HTH_GntR"/>
</dbReference>
<evidence type="ECO:0000259" key="4">
    <source>
        <dbReference type="PROSITE" id="PS50949"/>
    </source>
</evidence>
<dbReference type="EMBL" id="BOQN01000015">
    <property type="protein sequence ID" value="GIM89521.1"/>
    <property type="molecule type" value="Genomic_DNA"/>
</dbReference>
<dbReference type="SMART" id="SM00345">
    <property type="entry name" value="HTH_GNTR"/>
    <property type="match status" value="1"/>
</dbReference>
<evidence type="ECO:0000313" key="5">
    <source>
        <dbReference type="EMBL" id="GIM89521.1"/>
    </source>
</evidence>
<keyword evidence="6" id="KW-1185">Reference proteome</keyword>
<accession>A0A919T7J7</accession>
<gene>
    <name evidence="5" type="ORF">Ato02nite_013140</name>
</gene>
<dbReference type="Gene3D" id="1.10.10.10">
    <property type="entry name" value="Winged helix-like DNA-binding domain superfamily/Winged helix DNA-binding domain"/>
    <property type="match status" value="1"/>
</dbReference>
<reference evidence="5 6" key="1">
    <citation type="submission" date="2021-03" db="EMBL/GenBank/DDBJ databases">
        <title>Whole genome shotgun sequence of Actinoplanes toevensis NBRC 105298.</title>
        <authorList>
            <person name="Komaki H."/>
            <person name="Tamura T."/>
        </authorList>
    </citation>
    <scope>NUCLEOTIDE SEQUENCE [LARGE SCALE GENOMIC DNA]</scope>
    <source>
        <strain evidence="5 6">NBRC 105298</strain>
    </source>
</reference>
<keyword evidence="2" id="KW-0238">DNA-binding</keyword>
<dbReference type="PANTHER" id="PTHR44846:SF17">
    <property type="entry name" value="GNTR-FAMILY TRANSCRIPTIONAL REGULATOR"/>
    <property type="match status" value="1"/>
</dbReference>
<dbReference type="CDD" id="cd07377">
    <property type="entry name" value="WHTH_GntR"/>
    <property type="match status" value="1"/>
</dbReference>
<name>A0A919T7J7_9ACTN</name>
<dbReference type="AlphaFoldDB" id="A0A919T7J7"/>
<feature type="domain" description="HTH gntR-type" evidence="4">
    <location>
        <begin position="34"/>
        <end position="102"/>
    </location>
</feature>
<dbReference type="Pfam" id="PF00392">
    <property type="entry name" value="GntR"/>
    <property type="match status" value="1"/>
</dbReference>
<proteinExistence type="predicted"/>
<evidence type="ECO:0000256" key="2">
    <source>
        <dbReference type="ARBA" id="ARBA00023125"/>
    </source>
</evidence>